<dbReference type="Proteomes" id="UP000192257">
    <property type="component" value="Unassembled WGS sequence"/>
</dbReference>
<name>A0A1X0P975_9TRYP</name>
<dbReference type="PANTHER" id="PTHR43671:SF13">
    <property type="entry name" value="SERINE_THREONINE-PROTEIN KINASE NEK2"/>
    <property type="match status" value="1"/>
</dbReference>
<gene>
    <name evidence="8" type="ORF">TM35_000012580</name>
</gene>
<evidence type="ECO:0000256" key="2">
    <source>
        <dbReference type="ARBA" id="ARBA00022679"/>
    </source>
</evidence>
<dbReference type="GO" id="GO:0004674">
    <property type="term" value="F:protein serine/threonine kinase activity"/>
    <property type="evidence" value="ECO:0007669"/>
    <property type="project" value="UniProtKB-EC"/>
</dbReference>
<dbReference type="VEuPathDB" id="TriTrypDB:TM35_000012580"/>
<evidence type="ECO:0000256" key="1">
    <source>
        <dbReference type="ARBA" id="ARBA00012513"/>
    </source>
</evidence>
<dbReference type="OrthoDB" id="10522732at2759"/>
<sequence length="776" mass="86431">MDENYSVVGPLVGPPRDCGRHVLLARATDGLHCAAKTIPCGRDTPQRLAARRVVEIMRRVKNIAGLVDAVETETGVTLMTEFAALGSLREEIRRRRGLLRQQRREEQVNEQHAQQKRLSRLRAVYERGVEADASMSMETAFFAEDEIVRLIMQLLNILQQLYAQGIVHDRITSDHILLYDDNFSKVRLCGFGNAFLSCDEKESEGKQPQQQSVSKGMHSSENSSLSTSRGYRFFSDSIPRESKHDIWLIGAIVYEMCTLGTRINLQTNIVTEPFIAERYSPGFHNMLLSMLTKDPSSRPTCAQLEYMLSRHRPSGFGDSRCSVSIPLSQSFSIRRDSGRLFTGTQPSSEYTQYDVSVHSMRTDPRDKCDTLNTVFHVLGGSLVPSRYRCNSADVTEKQQRIPLSYSEVENCKNNAIGVEPLNMLCVESDIESVKISDCGATKNSSSNNETSVKTDLMGKSSLISSNKVSCSKSSSTIGVVEGVPFSHQRQISQIKTKNSQNSDETNCCFDNYSENDIQLLRMLEKKLDAQKRKMSNTSPTSNNKLTSVDEIPTLGEERVDYVTIGNNFGAGEQNSTTNTTTTTTVVKKETSIGNSLSPQPSCVNNIDKMVSPPTLFSASEKEICESMQPHCKGSLNFSIEEHKSEKVEGVNNLRRGSKKTSLVSSITEIQETRPMTPLDDLRSVSDALYEETVTTTVRRRNLFDNTLCLSAYSATVDVVSPITNTEFCDGATEYSACSSFVVVHEAPNTRGNLVHRSHLRPHRVVDHNHCSSCFVQ</sequence>
<dbReference type="RefSeq" id="XP_028887447.1">
    <property type="nucleotide sequence ID" value="XM_029020939.1"/>
</dbReference>
<dbReference type="PROSITE" id="PS50011">
    <property type="entry name" value="PROTEIN_KINASE_DOM"/>
    <property type="match status" value="1"/>
</dbReference>
<keyword evidence="3" id="KW-0547">Nucleotide-binding</keyword>
<reference evidence="8 9" key="1">
    <citation type="submission" date="2017-03" db="EMBL/GenBank/DDBJ databases">
        <title>An alternative strategy for trypanosome survival in the mammalian bloodstream revealed through genome and transcriptome analysis of the ubiquitous bovine parasite Trypanosoma (Megatrypanum) theileri.</title>
        <authorList>
            <person name="Kelly S."/>
            <person name="Ivens A."/>
            <person name="Mott A."/>
            <person name="O'Neill E."/>
            <person name="Emms D."/>
            <person name="Macleod O."/>
            <person name="Voorheis P."/>
            <person name="Matthews J."/>
            <person name="Matthews K."/>
            <person name="Carrington M."/>
        </authorList>
    </citation>
    <scope>NUCLEOTIDE SEQUENCE [LARGE SCALE GENOMIC DNA]</scope>
    <source>
        <strain evidence="8">Edinburgh</strain>
    </source>
</reference>
<comment type="caution">
    <text evidence="8">The sequence shown here is derived from an EMBL/GenBank/DDBJ whole genome shotgun (WGS) entry which is preliminary data.</text>
</comment>
<evidence type="ECO:0000256" key="5">
    <source>
        <dbReference type="ARBA" id="ARBA00022840"/>
    </source>
</evidence>
<dbReference type="AlphaFoldDB" id="A0A1X0P975"/>
<feature type="compositionally biased region" description="Polar residues" evidence="6">
    <location>
        <begin position="206"/>
        <end position="228"/>
    </location>
</feature>
<dbReference type="Gene3D" id="1.10.510.10">
    <property type="entry name" value="Transferase(Phosphotransferase) domain 1"/>
    <property type="match status" value="2"/>
</dbReference>
<dbReference type="InterPro" id="IPR001245">
    <property type="entry name" value="Ser-Thr/Tyr_kinase_cat_dom"/>
</dbReference>
<dbReference type="InterPro" id="IPR011009">
    <property type="entry name" value="Kinase-like_dom_sf"/>
</dbReference>
<dbReference type="SUPFAM" id="SSF56112">
    <property type="entry name" value="Protein kinase-like (PK-like)"/>
    <property type="match status" value="1"/>
</dbReference>
<dbReference type="PANTHER" id="PTHR43671">
    <property type="entry name" value="SERINE/THREONINE-PROTEIN KINASE NEK"/>
    <property type="match status" value="1"/>
</dbReference>
<keyword evidence="4 8" id="KW-0418">Kinase</keyword>
<evidence type="ECO:0000256" key="6">
    <source>
        <dbReference type="SAM" id="MobiDB-lite"/>
    </source>
</evidence>
<feature type="domain" description="Protein kinase" evidence="7">
    <location>
        <begin position="1"/>
        <end position="308"/>
    </location>
</feature>
<protein>
    <recommendedName>
        <fullName evidence="1">non-specific serine/threonine protein kinase</fullName>
        <ecNumber evidence="1">2.7.11.1</ecNumber>
    </recommendedName>
</protein>
<dbReference type="EMBL" id="NBCO01000001">
    <property type="protein sequence ID" value="ORC93381.1"/>
    <property type="molecule type" value="Genomic_DNA"/>
</dbReference>
<keyword evidence="9" id="KW-1185">Reference proteome</keyword>
<keyword evidence="5" id="KW-0067">ATP-binding</keyword>
<dbReference type="GeneID" id="39980719"/>
<dbReference type="Pfam" id="PF07714">
    <property type="entry name" value="PK_Tyr_Ser-Thr"/>
    <property type="match status" value="1"/>
</dbReference>
<evidence type="ECO:0000313" key="9">
    <source>
        <dbReference type="Proteomes" id="UP000192257"/>
    </source>
</evidence>
<dbReference type="GO" id="GO:0005524">
    <property type="term" value="F:ATP binding"/>
    <property type="evidence" value="ECO:0007669"/>
    <property type="project" value="UniProtKB-KW"/>
</dbReference>
<organism evidence="8 9">
    <name type="scientific">Trypanosoma theileri</name>
    <dbReference type="NCBI Taxonomy" id="67003"/>
    <lineage>
        <taxon>Eukaryota</taxon>
        <taxon>Discoba</taxon>
        <taxon>Euglenozoa</taxon>
        <taxon>Kinetoplastea</taxon>
        <taxon>Metakinetoplastina</taxon>
        <taxon>Trypanosomatida</taxon>
        <taxon>Trypanosomatidae</taxon>
        <taxon>Trypanosoma</taxon>
    </lineage>
</organism>
<proteinExistence type="predicted"/>
<evidence type="ECO:0000256" key="3">
    <source>
        <dbReference type="ARBA" id="ARBA00022741"/>
    </source>
</evidence>
<dbReference type="InterPro" id="IPR050660">
    <property type="entry name" value="NEK_Ser/Thr_kinase"/>
</dbReference>
<evidence type="ECO:0000259" key="7">
    <source>
        <dbReference type="PROSITE" id="PS50011"/>
    </source>
</evidence>
<dbReference type="EC" id="2.7.11.1" evidence="1"/>
<accession>A0A1X0P975</accession>
<evidence type="ECO:0000256" key="4">
    <source>
        <dbReference type="ARBA" id="ARBA00022777"/>
    </source>
</evidence>
<evidence type="ECO:0000313" key="8">
    <source>
        <dbReference type="EMBL" id="ORC93381.1"/>
    </source>
</evidence>
<keyword evidence="2" id="KW-0808">Transferase</keyword>
<dbReference type="InterPro" id="IPR000719">
    <property type="entry name" value="Prot_kinase_dom"/>
</dbReference>
<feature type="region of interest" description="Disordered" evidence="6">
    <location>
        <begin position="202"/>
        <end position="228"/>
    </location>
</feature>